<sequence length="115" mass="12821">MTTHFKAFAFWLPLMVVLTLLGWIVLGALPGMRMTGDLVAWLAELPVITCYAIAAGAATSLTMRATGMNLDNDYRAELIRRAAAGDHAAHQTLSQEIRAWLGFLVIWSLFFFPHW</sequence>
<keyword evidence="1" id="KW-0472">Membrane</keyword>
<organism evidence="2 3">
    <name type="scientific">Arenimonas caeni</name>
    <dbReference type="NCBI Taxonomy" id="2058085"/>
    <lineage>
        <taxon>Bacteria</taxon>
        <taxon>Pseudomonadati</taxon>
        <taxon>Pseudomonadota</taxon>
        <taxon>Gammaproteobacteria</taxon>
        <taxon>Lysobacterales</taxon>
        <taxon>Lysobacteraceae</taxon>
        <taxon>Arenimonas</taxon>
    </lineage>
</organism>
<feature type="transmembrane region" description="Helical" evidence="1">
    <location>
        <begin position="38"/>
        <end position="58"/>
    </location>
</feature>
<keyword evidence="1" id="KW-1133">Transmembrane helix</keyword>
<evidence type="ECO:0000313" key="3">
    <source>
        <dbReference type="Proteomes" id="UP000241736"/>
    </source>
</evidence>
<feature type="transmembrane region" description="Helical" evidence="1">
    <location>
        <begin position="7"/>
        <end position="26"/>
    </location>
</feature>
<dbReference type="EMBL" id="PVLF01000006">
    <property type="protein sequence ID" value="PRH82626.1"/>
    <property type="molecule type" value="Genomic_DNA"/>
</dbReference>
<dbReference type="AlphaFoldDB" id="A0A2P6M9E8"/>
<dbReference type="Proteomes" id="UP000241736">
    <property type="component" value="Unassembled WGS sequence"/>
</dbReference>
<proteinExistence type="predicted"/>
<evidence type="ECO:0000313" key="2">
    <source>
        <dbReference type="EMBL" id="PRH82626.1"/>
    </source>
</evidence>
<keyword evidence="1" id="KW-0812">Transmembrane</keyword>
<accession>A0A2P6M9E8</accession>
<dbReference type="RefSeq" id="WP_106990203.1">
    <property type="nucleotide sequence ID" value="NZ_KZ679087.1"/>
</dbReference>
<name>A0A2P6M9E8_9GAMM</name>
<protein>
    <submittedName>
        <fullName evidence="2">Uncharacterized protein</fullName>
    </submittedName>
</protein>
<reference evidence="2 3" key="1">
    <citation type="submission" date="2018-03" db="EMBL/GenBank/DDBJ databases">
        <title>Arenimonas caeni sp. nov., isolated from activated sludge.</title>
        <authorList>
            <person name="Liu H."/>
        </authorList>
    </citation>
    <scope>NUCLEOTIDE SEQUENCE [LARGE SCALE GENOMIC DNA]</scope>
    <source>
        <strain evidence="3">z29</strain>
    </source>
</reference>
<evidence type="ECO:0000256" key="1">
    <source>
        <dbReference type="SAM" id="Phobius"/>
    </source>
</evidence>
<keyword evidence="3" id="KW-1185">Reference proteome</keyword>
<gene>
    <name evidence="2" type="ORF">C6N40_06540</name>
</gene>
<comment type="caution">
    <text evidence="2">The sequence shown here is derived from an EMBL/GenBank/DDBJ whole genome shotgun (WGS) entry which is preliminary data.</text>
</comment>
<feature type="transmembrane region" description="Helical" evidence="1">
    <location>
        <begin position="97"/>
        <end position="114"/>
    </location>
</feature>